<gene>
    <name evidence="2" type="ORF">AB0I59_32555</name>
</gene>
<evidence type="ECO:0000313" key="2">
    <source>
        <dbReference type="EMBL" id="MEV0973359.1"/>
    </source>
</evidence>
<evidence type="ECO:0000313" key="3">
    <source>
        <dbReference type="Proteomes" id="UP001551675"/>
    </source>
</evidence>
<protein>
    <submittedName>
        <fullName evidence="2">IS3 family transposase</fullName>
    </submittedName>
</protein>
<name>A0ABV3GP02_MICGL</name>
<dbReference type="Proteomes" id="UP001551675">
    <property type="component" value="Unassembled WGS sequence"/>
</dbReference>
<sequence length="66" mass="7215">MWRELHREGTTVARCTVARLMGELGIEGVLGGSGPAPPCRPPGNNRLTCWNATSTRRRRTGVGWPN</sequence>
<dbReference type="Pfam" id="PF13276">
    <property type="entry name" value="HTH_21"/>
    <property type="match status" value="1"/>
</dbReference>
<dbReference type="RefSeq" id="WP_358138966.1">
    <property type="nucleotide sequence ID" value="NZ_JBFALK010000021.1"/>
</dbReference>
<organism evidence="2 3">
    <name type="scientific">Microtetraspora glauca</name>
    <dbReference type="NCBI Taxonomy" id="1996"/>
    <lineage>
        <taxon>Bacteria</taxon>
        <taxon>Bacillati</taxon>
        <taxon>Actinomycetota</taxon>
        <taxon>Actinomycetes</taxon>
        <taxon>Streptosporangiales</taxon>
        <taxon>Streptosporangiaceae</taxon>
        <taxon>Microtetraspora</taxon>
    </lineage>
</organism>
<accession>A0ABV3GP02</accession>
<dbReference type="InterPro" id="IPR025948">
    <property type="entry name" value="HTH-like_dom"/>
</dbReference>
<reference evidence="2 3" key="1">
    <citation type="submission" date="2024-06" db="EMBL/GenBank/DDBJ databases">
        <title>The Natural Products Discovery Center: Release of the First 8490 Sequenced Strains for Exploring Actinobacteria Biosynthetic Diversity.</title>
        <authorList>
            <person name="Kalkreuter E."/>
            <person name="Kautsar S.A."/>
            <person name="Yang D."/>
            <person name="Bader C.D."/>
            <person name="Teijaro C.N."/>
            <person name="Fluegel L."/>
            <person name="Davis C.M."/>
            <person name="Simpson J.R."/>
            <person name="Lauterbach L."/>
            <person name="Steele A.D."/>
            <person name="Gui C."/>
            <person name="Meng S."/>
            <person name="Li G."/>
            <person name="Viehrig K."/>
            <person name="Ye F."/>
            <person name="Su P."/>
            <person name="Kiefer A.F."/>
            <person name="Nichols A."/>
            <person name="Cepeda A.J."/>
            <person name="Yan W."/>
            <person name="Fan B."/>
            <person name="Jiang Y."/>
            <person name="Adhikari A."/>
            <person name="Zheng C.-J."/>
            <person name="Schuster L."/>
            <person name="Cowan T.M."/>
            <person name="Smanski M.J."/>
            <person name="Chevrette M.G."/>
            <person name="De Carvalho L.P.S."/>
            <person name="Shen B."/>
        </authorList>
    </citation>
    <scope>NUCLEOTIDE SEQUENCE [LARGE SCALE GENOMIC DNA]</scope>
    <source>
        <strain evidence="2 3">NPDC050100</strain>
    </source>
</reference>
<dbReference type="EMBL" id="JBFALK010000021">
    <property type="protein sequence ID" value="MEV0973359.1"/>
    <property type="molecule type" value="Genomic_DNA"/>
</dbReference>
<comment type="caution">
    <text evidence="2">The sequence shown here is derived from an EMBL/GenBank/DDBJ whole genome shotgun (WGS) entry which is preliminary data.</text>
</comment>
<feature type="domain" description="HTH-like" evidence="1">
    <location>
        <begin position="1"/>
        <end position="29"/>
    </location>
</feature>
<evidence type="ECO:0000259" key="1">
    <source>
        <dbReference type="Pfam" id="PF13276"/>
    </source>
</evidence>
<keyword evidence="3" id="KW-1185">Reference proteome</keyword>
<proteinExistence type="predicted"/>